<reference evidence="2" key="1">
    <citation type="submission" date="2022-11" db="EMBL/GenBank/DDBJ databases">
        <title>Corynebacterium sp. isolated from Penguins.</title>
        <authorList>
            <person name="Sedlar K."/>
            <person name="Svec P."/>
        </authorList>
    </citation>
    <scope>NUCLEOTIDE SEQUENCE</scope>
    <source>
        <strain evidence="2">P7374</strain>
    </source>
</reference>
<sequence>MTDEAPDHDLTFLKGGKHYRGGTPDASGRSPLDIAKSDFNEVLSSKNLTFLFGAGCSSQISEKKEEQGIPTMGPMAQGLLAEDNTDIATEYGLTAEIKDSLTTGLGIDLSSEEYAWNLERLMEVLFGFQFALDQTDNPSLIEAKKTVDSTIDSIKKYVFDTCNKGQRKSSAANVLKLYQTFYRKLSQRSRSLPRPTVATTNYDLFNEIAMDRVGIPYINGFLGSIEKRFNPASFRYTIAQRLDLTSQRWTSLDNLVYFLKLHGSLNWHAVDAGLFPVEERPISESGDGNAMLIYPTPAKQNASFAAPYSDIFREFQTKVVQEQSVLVTIGYGFGDEHVNNIIYQALTIPTFRLLVFAKPEFEPSTSNKHVRMLQELNDPRVWIIGTEKSNATWKAHYFKEFVEDIMPVGDLDPAEKAIENVMGMFTNIKKDDNDGD</sequence>
<dbReference type="Proteomes" id="UP001071478">
    <property type="component" value="Unassembled WGS sequence"/>
</dbReference>
<evidence type="ECO:0000256" key="1">
    <source>
        <dbReference type="SAM" id="MobiDB-lite"/>
    </source>
</evidence>
<organism evidence="2 3">
    <name type="scientific">Corynebacterium pygosceleis</name>
    <dbReference type="NCBI Taxonomy" id="2800406"/>
    <lineage>
        <taxon>Bacteria</taxon>
        <taxon>Bacillati</taxon>
        <taxon>Actinomycetota</taxon>
        <taxon>Actinomycetes</taxon>
        <taxon>Mycobacteriales</taxon>
        <taxon>Corynebacteriaceae</taxon>
        <taxon>Corynebacterium</taxon>
    </lineage>
</organism>
<comment type="caution">
    <text evidence="2">The sequence shown here is derived from an EMBL/GenBank/DDBJ whole genome shotgun (WGS) entry which is preliminary data.</text>
</comment>
<feature type="region of interest" description="Disordered" evidence="1">
    <location>
        <begin position="1"/>
        <end position="31"/>
    </location>
</feature>
<dbReference type="RefSeq" id="WP_248167140.1">
    <property type="nucleotide sequence ID" value="NZ_JALNJA010000001.1"/>
</dbReference>
<protein>
    <submittedName>
        <fullName evidence="2">SIR2 family protein</fullName>
    </submittedName>
</protein>
<proteinExistence type="predicted"/>
<evidence type="ECO:0000313" key="2">
    <source>
        <dbReference type="EMBL" id="MCX7467511.1"/>
    </source>
</evidence>
<name>A0A9Q4GHU8_9CORY</name>
<dbReference type="EMBL" id="JAPMKU010000001">
    <property type="protein sequence ID" value="MCX7467511.1"/>
    <property type="molecule type" value="Genomic_DNA"/>
</dbReference>
<feature type="compositionally biased region" description="Basic and acidic residues" evidence="1">
    <location>
        <begin position="1"/>
        <end position="11"/>
    </location>
</feature>
<dbReference type="AlphaFoldDB" id="A0A9Q4GHU8"/>
<accession>A0A9Q4GHU8</accession>
<evidence type="ECO:0000313" key="3">
    <source>
        <dbReference type="Proteomes" id="UP001071478"/>
    </source>
</evidence>
<gene>
    <name evidence="2" type="ORF">OS129_01260</name>
</gene>
<dbReference type="Pfam" id="PF13289">
    <property type="entry name" value="SIR2_2"/>
    <property type="match status" value="1"/>
</dbReference>